<dbReference type="Proteomes" id="UP000250870">
    <property type="component" value="Unassembled WGS sequence"/>
</dbReference>
<dbReference type="SUPFAM" id="SSF51556">
    <property type="entry name" value="Metallo-dependent hydrolases"/>
    <property type="match status" value="1"/>
</dbReference>
<gene>
    <name evidence="5" type="ORF">CKY01_00670</name>
</gene>
<proteinExistence type="inferred from homology"/>
<dbReference type="InterPro" id="IPR001559">
    <property type="entry name" value="Phosphotriesterase"/>
</dbReference>
<dbReference type="PANTHER" id="PTHR10819:SF3">
    <property type="entry name" value="PHOSPHOTRIESTERASE-RELATED PROTEIN"/>
    <property type="match status" value="1"/>
</dbReference>
<feature type="binding site" evidence="3">
    <location>
        <position position="129"/>
    </location>
    <ligand>
        <name>a divalent metal cation</name>
        <dbReference type="ChEBI" id="CHEBI:60240"/>
        <label>2</label>
    </ligand>
</feature>
<feature type="binding site" evidence="3">
    <location>
        <position position="16"/>
    </location>
    <ligand>
        <name>a divalent metal cation</name>
        <dbReference type="ChEBI" id="CHEBI:60240"/>
        <label>1</label>
    </ligand>
</feature>
<protein>
    <submittedName>
        <fullName evidence="5">Phosphotriesterase-related protein</fullName>
    </submittedName>
</protein>
<feature type="binding site" evidence="3">
    <location>
        <position position="162"/>
    </location>
    <ligand>
        <name>a divalent metal cation</name>
        <dbReference type="ChEBI" id="CHEBI:60240"/>
        <label>2</label>
    </ligand>
</feature>
<evidence type="ECO:0000256" key="4">
    <source>
        <dbReference type="PROSITE-ProRule" id="PRU00679"/>
    </source>
</evidence>
<comment type="caution">
    <text evidence="5">The sequence shown here is derived from an EMBL/GenBank/DDBJ whole genome shotgun (WGS) entry which is preliminary data.</text>
</comment>
<dbReference type="Gene3D" id="3.20.20.140">
    <property type="entry name" value="Metal-dependent hydrolases"/>
    <property type="match status" value="1"/>
</dbReference>
<comment type="similarity">
    <text evidence="4">Belongs to the metallo-dependent hydrolases superfamily. Phosphotriesterase family.</text>
</comment>
<dbReference type="GO" id="GO:0016787">
    <property type="term" value="F:hydrolase activity"/>
    <property type="evidence" value="ECO:0007669"/>
    <property type="project" value="UniProtKB-KW"/>
</dbReference>
<dbReference type="InterPro" id="IPR032466">
    <property type="entry name" value="Metal_Hydrolase"/>
</dbReference>
<comment type="cofactor">
    <cofactor evidence="3">
        <name>a divalent metal cation</name>
        <dbReference type="ChEBI" id="CHEBI:60240"/>
    </cofactor>
    <text evidence="3">Binds 2 divalent metal cations per subunit.</text>
</comment>
<accession>A0A329VT01</accession>
<keyword evidence="2" id="KW-0378">Hydrolase</keyword>
<dbReference type="Pfam" id="PF02126">
    <property type="entry name" value="PTE"/>
    <property type="match status" value="1"/>
</dbReference>
<evidence type="ECO:0000256" key="1">
    <source>
        <dbReference type="ARBA" id="ARBA00022723"/>
    </source>
</evidence>
<dbReference type="PANTHER" id="PTHR10819">
    <property type="entry name" value="PHOSPHOTRIESTERASE-RELATED"/>
    <property type="match status" value="1"/>
</dbReference>
<dbReference type="GO" id="GO:0008270">
    <property type="term" value="F:zinc ion binding"/>
    <property type="evidence" value="ECO:0007669"/>
    <property type="project" value="InterPro"/>
</dbReference>
<evidence type="ECO:0000256" key="2">
    <source>
        <dbReference type="ARBA" id="ARBA00022801"/>
    </source>
</evidence>
<sequence length="296" mass="33247">MTQKNRIDASGYTYVHEHLHLNLSSFKNNIDCRLDQYELICEEMKTLVSLGVHNIVEMTNRYMGRNPQFMLDLMRDSGINVIVSTGYYQSAFFPEHVAHTTARQLADEMIAEIEQGIDGTTLKAGVIGEIGSSKGVITPDEEKVFHAAAIAHLATGRPVSTHTTLSTMGLEQLALLKKHGVDAERVVIGHCDLKDNLDNILRIIEQGAYIQFDTIGKNDYYPDEKRIAMLQTLAQRGLLNRVMLSMDITRRSHLKANGGNGFDYLITTFVPMLNRAGLTQTDIDLMLRDNPMLFFN</sequence>
<evidence type="ECO:0000313" key="5">
    <source>
        <dbReference type="EMBL" id="RAW93721.1"/>
    </source>
</evidence>
<feature type="binding site" evidence="3">
    <location>
        <position position="190"/>
    </location>
    <ligand>
        <name>a divalent metal cation</name>
        <dbReference type="ChEBI" id="CHEBI:60240"/>
        <label>2</label>
    </ligand>
</feature>
<evidence type="ECO:0000313" key="6">
    <source>
        <dbReference type="Proteomes" id="UP000250870"/>
    </source>
</evidence>
<dbReference type="CDD" id="cd00530">
    <property type="entry name" value="PTE"/>
    <property type="match status" value="1"/>
</dbReference>
<dbReference type="AlphaFoldDB" id="A0A329VT01"/>
<comment type="caution">
    <text evidence="4">Lacks conserved residue(s) required for the propagation of feature annotation.</text>
</comment>
<reference evidence="5 6" key="1">
    <citation type="journal article" date="2018" name="Int. J. Syst. Evol. Microbiol.">
        <title>Whole-genome-based revisit of Photorhabdus phylogeny: proposal for the elevation of most Photorhabdus subspecies to the species level and description of one novel species Photorhabdus bodei sp. nov., and one novel subspecies Photorhabdus laumondii subsp. clarkei subsp. nov.</title>
        <authorList>
            <person name="Machado R.A.R."/>
            <person name="Wuthrich D."/>
            <person name="Kuhnert P."/>
            <person name="Arce C.C.M."/>
            <person name="Thonen L."/>
            <person name="Ruiz C."/>
            <person name="Zhang X."/>
            <person name="Robert C.A.M."/>
            <person name="Karimi J."/>
            <person name="Kamali S."/>
            <person name="Ma J."/>
            <person name="Bruggmann R."/>
            <person name="Erb M."/>
        </authorList>
    </citation>
    <scope>NUCLEOTIDE SEQUENCE [LARGE SCALE GENOMIC DNA]</scope>
    <source>
        <strain evidence="5 6">BOJ-47</strain>
    </source>
</reference>
<dbReference type="PIRSF" id="PIRSF016839">
    <property type="entry name" value="PhP"/>
    <property type="match status" value="1"/>
</dbReference>
<dbReference type="PROSITE" id="PS51347">
    <property type="entry name" value="PHOSPHOTRIESTERASE_2"/>
    <property type="match status" value="1"/>
</dbReference>
<organism evidence="5 6">
    <name type="scientific">Photorhabdus laumondii subsp. clarkei</name>
    <dbReference type="NCBI Taxonomy" id="2029685"/>
    <lineage>
        <taxon>Bacteria</taxon>
        <taxon>Pseudomonadati</taxon>
        <taxon>Pseudomonadota</taxon>
        <taxon>Gammaproteobacteria</taxon>
        <taxon>Enterobacterales</taxon>
        <taxon>Morganellaceae</taxon>
        <taxon>Photorhabdus</taxon>
    </lineage>
</organism>
<keyword evidence="1 3" id="KW-0479">Metal-binding</keyword>
<dbReference type="NCBIfam" id="NF007373">
    <property type="entry name" value="PRK09875.1"/>
    <property type="match status" value="1"/>
</dbReference>
<feature type="binding site" evidence="3">
    <location>
        <position position="129"/>
    </location>
    <ligand>
        <name>a divalent metal cation</name>
        <dbReference type="ChEBI" id="CHEBI:60240"/>
        <label>1</label>
    </ligand>
</feature>
<dbReference type="RefSeq" id="WP_113024521.1">
    <property type="nucleotide sequence ID" value="NZ_CAWNWQ010000001.1"/>
</dbReference>
<feature type="binding site" evidence="3">
    <location>
        <position position="247"/>
    </location>
    <ligand>
        <name>a divalent metal cation</name>
        <dbReference type="ChEBI" id="CHEBI:60240"/>
        <label>1</label>
    </ligand>
</feature>
<dbReference type="EMBL" id="NSCI01000001">
    <property type="protein sequence ID" value="RAW93721.1"/>
    <property type="molecule type" value="Genomic_DNA"/>
</dbReference>
<feature type="binding site" evidence="3">
    <location>
        <position position="18"/>
    </location>
    <ligand>
        <name>a divalent metal cation</name>
        <dbReference type="ChEBI" id="CHEBI:60240"/>
        <label>1</label>
    </ligand>
</feature>
<name>A0A329VT01_9GAMM</name>
<evidence type="ECO:0000256" key="3">
    <source>
        <dbReference type="PIRSR" id="PIRSR601559-52"/>
    </source>
</evidence>